<feature type="compositionally biased region" description="Basic and acidic residues" evidence="1">
    <location>
        <begin position="89"/>
        <end position="100"/>
    </location>
</feature>
<feature type="region of interest" description="Disordered" evidence="1">
    <location>
        <begin position="258"/>
        <end position="277"/>
    </location>
</feature>
<dbReference type="EMBL" id="JANPWB010000011">
    <property type="protein sequence ID" value="KAJ1125022.1"/>
    <property type="molecule type" value="Genomic_DNA"/>
</dbReference>
<gene>
    <name evidence="2" type="ORF">NDU88_003462</name>
</gene>
<dbReference type="AlphaFoldDB" id="A0AAV7P9Q2"/>
<reference evidence="2" key="1">
    <citation type="journal article" date="2022" name="bioRxiv">
        <title>Sequencing and chromosome-scale assembly of the giantPleurodeles waltlgenome.</title>
        <authorList>
            <person name="Brown T."/>
            <person name="Elewa A."/>
            <person name="Iarovenko S."/>
            <person name="Subramanian E."/>
            <person name="Araus A.J."/>
            <person name="Petzold A."/>
            <person name="Susuki M."/>
            <person name="Suzuki K.-i.T."/>
            <person name="Hayashi T."/>
            <person name="Toyoda A."/>
            <person name="Oliveira C."/>
            <person name="Osipova E."/>
            <person name="Leigh N.D."/>
            <person name="Simon A."/>
            <person name="Yun M.H."/>
        </authorList>
    </citation>
    <scope>NUCLEOTIDE SEQUENCE</scope>
    <source>
        <strain evidence="2">20211129_DDA</strain>
        <tissue evidence="2">Liver</tissue>
    </source>
</reference>
<dbReference type="Proteomes" id="UP001066276">
    <property type="component" value="Chromosome 7"/>
</dbReference>
<name>A0AAV7P9Q2_PLEWA</name>
<evidence type="ECO:0000256" key="1">
    <source>
        <dbReference type="SAM" id="MobiDB-lite"/>
    </source>
</evidence>
<feature type="compositionally biased region" description="Basic and acidic residues" evidence="1">
    <location>
        <begin position="258"/>
        <end position="269"/>
    </location>
</feature>
<proteinExistence type="predicted"/>
<evidence type="ECO:0000313" key="2">
    <source>
        <dbReference type="EMBL" id="KAJ1125022.1"/>
    </source>
</evidence>
<sequence>MPRKCQLRVQRSFDWTEEAEVSAGTKGARDFPFGGRIPLALESRAEVFSRLKDANKPCYTQIVRLAFLDAAGAQEGPGGPRRSQIGPAERGDVEQDKEPSLKQVAPGEVPETGTTRMRETVLAEVAQWSPTSPETNLESRAMQVRVPWTQAWLCTKDFRRKCTGAGVAAKSWFPAMQPSEVRQGLTSTKLGLKSHWTVGVTWTASLDSRDLARRAERRPKGPVMQLFGACGCRGKIPSTHWRFLRSFWCREEAGYPHSMHKQENSREGGRISVTELQ</sequence>
<keyword evidence="3" id="KW-1185">Reference proteome</keyword>
<accession>A0AAV7P9Q2</accession>
<organism evidence="2 3">
    <name type="scientific">Pleurodeles waltl</name>
    <name type="common">Iberian ribbed newt</name>
    <dbReference type="NCBI Taxonomy" id="8319"/>
    <lineage>
        <taxon>Eukaryota</taxon>
        <taxon>Metazoa</taxon>
        <taxon>Chordata</taxon>
        <taxon>Craniata</taxon>
        <taxon>Vertebrata</taxon>
        <taxon>Euteleostomi</taxon>
        <taxon>Amphibia</taxon>
        <taxon>Batrachia</taxon>
        <taxon>Caudata</taxon>
        <taxon>Salamandroidea</taxon>
        <taxon>Salamandridae</taxon>
        <taxon>Pleurodelinae</taxon>
        <taxon>Pleurodeles</taxon>
    </lineage>
</organism>
<comment type="caution">
    <text evidence="2">The sequence shown here is derived from an EMBL/GenBank/DDBJ whole genome shotgun (WGS) entry which is preliminary data.</text>
</comment>
<evidence type="ECO:0000313" key="3">
    <source>
        <dbReference type="Proteomes" id="UP001066276"/>
    </source>
</evidence>
<protein>
    <submittedName>
        <fullName evidence="2">Uncharacterized protein</fullName>
    </submittedName>
</protein>
<feature type="region of interest" description="Disordered" evidence="1">
    <location>
        <begin position="72"/>
        <end position="112"/>
    </location>
</feature>